<keyword evidence="4" id="KW-1185">Reference proteome</keyword>
<name>A0ABD5XQQ7_9EURY</name>
<dbReference type="EMBL" id="JBHSZG010000001">
    <property type="protein sequence ID" value="MFC7135467.1"/>
    <property type="molecule type" value="Genomic_DNA"/>
</dbReference>
<dbReference type="Proteomes" id="UP001596368">
    <property type="component" value="Unassembled WGS sequence"/>
</dbReference>
<gene>
    <name evidence="2" type="ORF">ACFQRB_00280</name>
    <name evidence="3" type="ORF">ACFQRB_16085</name>
</gene>
<evidence type="ECO:0000313" key="3">
    <source>
        <dbReference type="EMBL" id="MFC7137543.1"/>
    </source>
</evidence>
<dbReference type="AlphaFoldDB" id="A0ABD5XQQ7"/>
<reference evidence="2" key="3">
    <citation type="submission" date="2024-09" db="EMBL/GenBank/DDBJ databases">
        <authorList>
            <person name="Sun Q."/>
        </authorList>
    </citation>
    <scope>NUCLEOTIDE SEQUENCE</scope>
    <source>
        <strain evidence="2">NBRC 112578</strain>
    </source>
</reference>
<reference evidence="4" key="2">
    <citation type="journal article" date="2019" name="Int. J. Syst. Evol. Microbiol.">
        <title>The Global Catalogue of Microorganisms (GCM) 10K type strain sequencing project: providing services to taxonomists for standard genome sequencing and annotation.</title>
        <authorList>
            <consortium name="The Broad Institute Genomics Platform"/>
            <consortium name="The Broad Institute Genome Sequencing Center for Infectious Disease"/>
            <person name="Wu L."/>
            <person name="Ma J."/>
        </authorList>
    </citation>
    <scope>NUCLEOTIDE SEQUENCE [LARGE SCALE GENOMIC DNA]</scope>
    <source>
        <strain evidence="4">DT92</strain>
    </source>
</reference>
<keyword evidence="1" id="KW-1133">Transmembrane helix</keyword>
<protein>
    <submittedName>
        <fullName evidence="2">Uncharacterized protein</fullName>
    </submittedName>
</protein>
<organism evidence="2 4">
    <name type="scientific">Halobaculum litoreum</name>
    <dbReference type="NCBI Taxonomy" id="3031998"/>
    <lineage>
        <taxon>Archaea</taxon>
        <taxon>Methanobacteriati</taxon>
        <taxon>Methanobacteriota</taxon>
        <taxon>Stenosarchaea group</taxon>
        <taxon>Halobacteria</taxon>
        <taxon>Halobacteriales</taxon>
        <taxon>Haloferacaceae</taxon>
        <taxon>Halobaculum</taxon>
    </lineage>
</organism>
<evidence type="ECO:0000313" key="4">
    <source>
        <dbReference type="Proteomes" id="UP001596368"/>
    </source>
</evidence>
<feature type="transmembrane region" description="Helical" evidence="1">
    <location>
        <begin position="116"/>
        <end position="137"/>
    </location>
</feature>
<comment type="caution">
    <text evidence="2">The sequence shown here is derived from an EMBL/GenBank/DDBJ whole genome shotgun (WGS) entry which is preliminary data.</text>
</comment>
<keyword evidence="1" id="KW-0472">Membrane</keyword>
<evidence type="ECO:0000313" key="2">
    <source>
        <dbReference type="EMBL" id="MFC7135467.1"/>
    </source>
</evidence>
<keyword evidence="1" id="KW-0812">Transmembrane</keyword>
<proteinExistence type="predicted"/>
<sequence>MARGASLPPPHPGVFVASGRDRAQANPRKTAAAAAGIVSSVGLVGLVEQYGVGGIGYAIILETISAIQSFGGTITAPFRAFGSGLADLVAAAFPVRIVNEAADFTAFSITRGEWSIFGPFTFAVGVAATLAGLWVFLEIIRRIDLSLFGALLDRR</sequence>
<evidence type="ECO:0000256" key="1">
    <source>
        <dbReference type="SAM" id="Phobius"/>
    </source>
</evidence>
<reference evidence="2" key="1">
    <citation type="journal article" date="2014" name="Int. J. Syst. Evol. Microbiol.">
        <title>Complete genome sequence of Corynebacterium casei LMG S-19264T (=DSM 44701T), isolated from a smear-ripened cheese.</title>
        <authorList>
            <consortium name="US DOE Joint Genome Institute (JGI-PGF)"/>
            <person name="Walter F."/>
            <person name="Albersmeier A."/>
            <person name="Kalinowski J."/>
            <person name="Ruckert C."/>
        </authorList>
    </citation>
    <scope>NUCLEOTIDE SEQUENCE [LARGE SCALE GENOMIC DNA]</scope>
    <source>
        <strain evidence="2">NBRC 112578</strain>
    </source>
</reference>
<dbReference type="EMBL" id="JBHSZG010000001">
    <property type="protein sequence ID" value="MFC7137543.1"/>
    <property type="molecule type" value="Genomic_DNA"/>
</dbReference>
<accession>A0ABD5XQQ7</accession>